<evidence type="ECO:0000256" key="2">
    <source>
        <dbReference type="SAM" id="Phobius"/>
    </source>
</evidence>
<feature type="region of interest" description="Disordered" evidence="1">
    <location>
        <begin position="214"/>
        <end position="257"/>
    </location>
</feature>
<dbReference type="EMBL" id="JBANRG010000012">
    <property type="protein sequence ID" value="KAK7461823.1"/>
    <property type="molecule type" value="Genomic_DNA"/>
</dbReference>
<evidence type="ECO:0000313" key="3">
    <source>
        <dbReference type="EMBL" id="KAK7461823.1"/>
    </source>
</evidence>
<gene>
    <name evidence="3" type="ORF">VKT23_008254</name>
</gene>
<evidence type="ECO:0000256" key="1">
    <source>
        <dbReference type="SAM" id="MobiDB-lite"/>
    </source>
</evidence>
<feature type="region of interest" description="Disordered" evidence="1">
    <location>
        <begin position="1"/>
        <end position="107"/>
    </location>
</feature>
<keyword evidence="2" id="KW-1133">Transmembrane helix</keyword>
<feature type="compositionally biased region" description="Polar residues" evidence="1">
    <location>
        <begin position="56"/>
        <end position="73"/>
    </location>
</feature>
<dbReference type="Proteomes" id="UP001498398">
    <property type="component" value="Unassembled WGS sequence"/>
</dbReference>
<sequence>MSAGAGSTSDPAAQTSALTTDNNTSAAEATPAPASPTAGTSGGTTDGTAAHTDETSGNAQNTPTGQTSANNPVNSGGTSAGSGGNTSGQSTSQTSTPPTSTPPANTANTAVTPVEVTVSTSQSTSLALSTEADGGVVTVTSVVNVPVISTSSASVESTSASHSSTPFLQNKPAVIATFTVVGIVGFVILVILGTAALRRRRRRQLDIDALEASMGTSYVPPDDDEDQYHGIGAKSPSRNAFRDDDHPGYGPGSRPGSFYQVGGGYEAQGYAPAPMRSQTPMMGQVPGQMPMQMYNAPPPSMMLSHSNTTASQYSQPSATTYSSHHQYQDGYHDSVSAAGSTVGLLDSAGLGSAGTRSASGSADGHGANQTQESYASYYQLKSKSPSASASVTSGSAAMVPEGRPEHKTRASTIDEQDEQDVPKTTLRVANE</sequence>
<keyword evidence="2" id="KW-0472">Membrane</keyword>
<feature type="compositionally biased region" description="Polar residues" evidence="1">
    <location>
        <begin position="1"/>
        <end position="23"/>
    </location>
</feature>
<feature type="transmembrane region" description="Helical" evidence="2">
    <location>
        <begin position="173"/>
        <end position="197"/>
    </location>
</feature>
<feature type="compositionally biased region" description="Polar residues" evidence="1">
    <location>
        <begin position="303"/>
        <end position="325"/>
    </location>
</feature>
<proteinExistence type="predicted"/>
<keyword evidence="2" id="KW-0812">Transmembrane</keyword>
<comment type="caution">
    <text evidence="3">The sequence shown here is derived from an EMBL/GenBank/DDBJ whole genome shotgun (WGS) entry which is preliminary data.</text>
</comment>
<keyword evidence="4" id="KW-1185">Reference proteome</keyword>
<feature type="compositionally biased region" description="Low complexity" evidence="1">
    <location>
        <begin position="24"/>
        <end position="39"/>
    </location>
</feature>
<feature type="region of interest" description="Disordered" evidence="1">
    <location>
        <begin position="379"/>
        <end position="431"/>
    </location>
</feature>
<feature type="region of interest" description="Disordered" evidence="1">
    <location>
        <begin position="298"/>
        <end position="326"/>
    </location>
</feature>
<evidence type="ECO:0000313" key="4">
    <source>
        <dbReference type="Proteomes" id="UP001498398"/>
    </source>
</evidence>
<feature type="compositionally biased region" description="Low complexity" evidence="1">
    <location>
        <begin position="382"/>
        <end position="397"/>
    </location>
</feature>
<reference evidence="3 4" key="1">
    <citation type="submission" date="2024-01" db="EMBL/GenBank/DDBJ databases">
        <title>A draft genome for the cacao thread blight pathogen Marasmiellus scandens.</title>
        <authorList>
            <person name="Baruah I.K."/>
            <person name="Leung J."/>
            <person name="Bukari Y."/>
            <person name="Amoako-Attah I."/>
            <person name="Meinhardt L.W."/>
            <person name="Bailey B.A."/>
            <person name="Cohen S.P."/>
        </authorList>
    </citation>
    <scope>NUCLEOTIDE SEQUENCE [LARGE SCALE GENOMIC DNA]</scope>
    <source>
        <strain evidence="3 4">GH-19</strain>
    </source>
</reference>
<protein>
    <submittedName>
        <fullName evidence="3">Uncharacterized protein</fullName>
    </submittedName>
</protein>
<organism evidence="3 4">
    <name type="scientific">Marasmiellus scandens</name>
    <dbReference type="NCBI Taxonomy" id="2682957"/>
    <lineage>
        <taxon>Eukaryota</taxon>
        <taxon>Fungi</taxon>
        <taxon>Dikarya</taxon>
        <taxon>Basidiomycota</taxon>
        <taxon>Agaricomycotina</taxon>
        <taxon>Agaricomycetes</taxon>
        <taxon>Agaricomycetidae</taxon>
        <taxon>Agaricales</taxon>
        <taxon>Marasmiineae</taxon>
        <taxon>Omphalotaceae</taxon>
        <taxon>Marasmiellus</taxon>
    </lineage>
</organism>
<name>A0ABR1JHP7_9AGAR</name>
<accession>A0ABR1JHP7</accession>
<feature type="compositionally biased region" description="Low complexity" evidence="1">
    <location>
        <begin position="87"/>
        <end position="107"/>
    </location>
</feature>